<evidence type="ECO:0000259" key="5">
    <source>
        <dbReference type="PROSITE" id="PS50893"/>
    </source>
</evidence>
<evidence type="ECO:0000256" key="2">
    <source>
        <dbReference type="ARBA" id="ARBA00022448"/>
    </source>
</evidence>
<dbReference type="InterPro" id="IPR015860">
    <property type="entry name" value="ABC_transpr_TagH-like"/>
</dbReference>
<evidence type="ECO:0000313" key="6">
    <source>
        <dbReference type="EMBL" id="OGI61650.1"/>
    </source>
</evidence>
<evidence type="ECO:0000313" key="7">
    <source>
        <dbReference type="Proteomes" id="UP000179076"/>
    </source>
</evidence>
<dbReference type="InterPro" id="IPR050683">
    <property type="entry name" value="Bact_Polysacc_Export_ATP-bd"/>
</dbReference>
<dbReference type="InterPro" id="IPR003593">
    <property type="entry name" value="AAA+_ATPase"/>
</dbReference>
<dbReference type="Proteomes" id="UP000179076">
    <property type="component" value="Unassembled WGS sequence"/>
</dbReference>
<dbReference type="GO" id="GO:0016887">
    <property type="term" value="F:ATP hydrolysis activity"/>
    <property type="evidence" value="ECO:0007669"/>
    <property type="project" value="InterPro"/>
</dbReference>
<organism evidence="6 7">
    <name type="scientific">Candidatus Muproteobacteria bacterium RBG_16_60_9</name>
    <dbReference type="NCBI Taxonomy" id="1817755"/>
    <lineage>
        <taxon>Bacteria</taxon>
        <taxon>Pseudomonadati</taxon>
        <taxon>Pseudomonadota</taxon>
        <taxon>Candidatus Muproteobacteria</taxon>
    </lineage>
</organism>
<dbReference type="SUPFAM" id="SSF52540">
    <property type="entry name" value="P-loop containing nucleoside triphosphate hydrolases"/>
    <property type="match status" value="1"/>
</dbReference>
<dbReference type="CDD" id="cd03220">
    <property type="entry name" value="ABC_KpsT_Wzt"/>
    <property type="match status" value="1"/>
</dbReference>
<dbReference type="PANTHER" id="PTHR46743">
    <property type="entry name" value="TEICHOIC ACIDS EXPORT ATP-BINDING PROTEIN TAGH"/>
    <property type="match status" value="1"/>
</dbReference>
<accession>A0A1F6UW37</accession>
<dbReference type="AlphaFoldDB" id="A0A1F6UW37"/>
<protein>
    <submittedName>
        <fullName evidence="6">ABC transporter</fullName>
    </submittedName>
</protein>
<evidence type="ECO:0000256" key="3">
    <source>
        <dbReference type="ARBA" id="ARBA00022741"/>
    </source>
</evidence>
<dbReference type="GO" id="GO:0140359">
    <property type="term" value="F:ABC-type transporter activity"/>
    <property type="evidence" value="ECO:0007669"/>
    <property type="project" value="InterPro"/>
</dbReference>
<dbReference type="PROSITE" id="PS50893">
    <property type="entry name" value="ABC_TRANSPORTER_2"/>
    <property type="match status" value="1"/>
</dbReference>
<dbReference type="InterPro" id="IPR003439">
    <property type="entry name" value="ABC_transporter-like_ATP-bd"/>
</dbReference>
<dbReference type="InterPro" id="IPR017871">
    <property type="entry name" value="ABC_transporter-like_CS"/>
</dbReference>
<keyword evidence="2" id="KW-0813">Transport</keyword>
<proteinExistence type="inferred from homology"/>
<dbReference type="InterPro" id="IPR027417">
    <property type="entry name" value="P-loop_NTPase"/>
</dbReference>
<feature type="domain" description="ABC transporter" evidence="5">
    <location>
        <begin position="51"/>
        <end position="276"/>
    </location>
</feature>
<name>A0A1F6UW37_9PROT</name>
<comment type="caution">
    <text evidence="6">The sequence shown here is derived from an EMBL/GenBank/DDBJ whole genome shotgun (WGS) entry which is preliminary data.</text>
</comment>
<dbReference type="EMBL" id="MFSP01000191">
    <property type="protein sequence ID" value="OGI61650.1"/>
    <property type="molecule type" value="Genomic_DNA"/>
</dbReference>
<dbReference type="PANTHER" id="PTHR46743:SF2">
    <property type="entry name" value="TEICHOIC ACIDS EXPORT ATP-BINDING PROTEIN TAGH"/>
    <property type="match status" value="1"/>
</dbReference>
<reference evidence="6 7" key="1">
    <citation type="journal article" date="2016" name="Nat. Commun.">
        <title>Thousands of microbial genomes shed light on interconnected biogeochemical processes in an aquifer system.</title>
        <authorList>
            <person name="Anantharaman K."/>
            <person name="Brown C.T."/>
            <person name="Hug L.A."/>
            <person name="Sharon I."/>
            <person name="Castelle C.J."/>
            <person name="Probst A.J."/>
            <person name="Thomas B.C."/>
            <person name="Singh A."/>
            <person name="Wilkins M.J."/>
            <person name="Karaoz U."/>
            <person name="Brodie E.L."/>
            <person name="Williams K.H."/>
            <person name="Hubbard S.S."/>
            <person name="Banfield J.F."/>
        </authorList>
    </citation>
    <scope>NUCLEOTIDE SEQUENCE [LARGE SCALE GENOMIC DNA]</scope>
</reference>
<keyword evidence="3" id="KW-0547">Nucleotide-binding</keyword>
<dbReference type="Gene3D" id="3.40.50.300">
    <property type="entry name" value="P-loop containing nucleotide triphosphate hydrolases"/>
    <property type="match status" value="1"/>
</dbReference>
<dbReference type="SMART" id="SM00382">
    <property type="entry name" value="AAA"/>
    <property type="match status" value="1"/>
</dbReference>
<sequence>MSDSDTVVKAEGLSKIYRLGIKKQASDSLASAMAGFLRSPLRNYRKYRSLYRFDDVSDTTNGSNADDIIWALRDVSFEVRQGEVLGIVGRNGAGKSTLLKILTRITPPTRGRAEIRGRVSSLLEVGTGFHQELTGRENVYLNGTILGMTKAEVDRKFDEIVAFSGVERFLDTPVKRYSSGMSVRLAFAVAAHLEPEILIVDEVLAVGDTEFQKKCINKMQDVSRHGRTVLFVSHNMPAVSALCSRAILMSGGAVAMDGSTHDVVSAYLNSDSGVPSAREWINLPEAPGRSVARLRSVRAVGRDGRAVESVDIGEEVGIEMTIDVLLAGRKLLPHYWFYNEEGAVMFAALNQDPAWYDREFPVGRIVTTAWLPGNLLAAGRIFVTAALITRHPDISQFDEPQVIAFGVRDNMGAGTARGDWAGDMPGVIRPLLKWDTEVAAGVAAGEPARQRS</sequence>
<keyword evidence="4" id="KW-0067">ATP-binding</keyword>
<comment type="similarity">
    <text evidence="1">Belongs to the ABC transporter superfamily.</text>
</comment>
<dbReference type="GO" id="GO:0005524">
    <property type="term" value="F:ATP binding"/>
    <property type="evidence" value="ECO:0007669"/>
    <property type="project" value="UniProtKB-KW"/>
</dbReference>
<dbReference type="GO" id="GO:0016020">
    <property type="term" value="C:membrane"/>
    <property type="evidence" value="ECO:0007669"/>
    <property type="project" value="InterPro"/>
</dbReference>
<dbReference type="PROSITE" id="PS00211">
    <property type="entry name" value="ABC_TRANSPORTER_1"/>
    <property type="match status" value="1"/>
</dbReference>
<dbReference type="Pfam" id="PF00005">
    <property type="entry name" value="ABC_tran"/>
    <property type="match status" value="1"/>
</dbReference>
<evidence type="ECO:0000256" key="1">
    <source>
        <dbReference type="ARBA" id="ARBA00005417"/>
    </source>
</evidence>
<gene>
    <name evidence="6" type="ORF">A2W18_15165</name>
</gene>
<evidence type="ECO:0000256" key="4">
    <source>
        <dbReference type="ARBA" id="ARBA00022840"/>
    </source>
</evidence>